<accession>A0A1J3DPN7</accession>
<dbReference type="AlphaFoldDB" id="A0A1J3DPN7"/>
<evidence type="ECO:0000313" key="2">
    <source>
        <dbReference type="EMBL" id="JAU21930.1"/>
    </source>
</evidence>
<gene>
    <name evidence="2" type="ORF">GA_TR2198_c0_g1_i1_g.7126</name>
</gene>
<feature type="compositionally biased region" description="Acidic residues" evidence="1">
    <location>
        <begin position="158"/>
        <end position="174"/>
    </location>
</feature>
<feature type="compositionally biased region" description="Basic and acidic residues" evidence="1">
    <location>
        <begin position="42"/>
        <end position="60"/>
    </location>
</feature>
<organism evidence="2">
    <name type="scientific">Noccaea caerulescens</name>
    <name type="common">Alpine penny-cress</name>
    <name type="synonym">Thlaspi caerulescens</name>
    <dbReference type="NCBI Taxonomy" id="107243"/>
    <lineage>
        <taxon>Eukaryota</taxon>
        <taxon>Viridiplantae</taxon>
        <taxon>Streptophyta</taxon>
        <taxon>Embryophyta</taxon>
        <taxon>Tracheophyta</taxon>
        <taxon>Spermatophyta</taxon>
        <taxon>Magnoliopsida</taxon>
        <taxon>eudicotyledons</taxon>
        <taxon>Gunneridae</taxon>
        <taxon>Pentapetalae</taxon>
        <taxon>rosids</taxon>
        <taxon>malvids</taxon>
        <taxon>Brassicales</taxon>
        <taxon>Brassicaceae</taxon>
        <taxon>Coluteocarpeae</taxon>
        <taxon>Noccaea</taxon>
    </lineage>
</organism>
<feature type="compositionally biased region" description="Basic residues" evidence="1">
    <location>
        <begin position="125"/>
        <end position="135"/>
    </location>
</feature>
<name>A0A1J3DPN7_NOCCA</name>
<dbReference type="PANTHER" id="PTHR34380">
    <property type="entry name" value="BNAA03G12380D PROTEIN"/>
    <property type="match status" value="1"/>
</dbReference>
<dbReference type="EMBL" id="GEVI01010390">
    <property type="protein sequence ID" value="JAU21930.1"/>
    <property type="molecule type" value="Transcribed_RNA"/>
</dbReference>
<sequence length="348" mass="39933">MVGRNRDDESSRRRVKKMLVFEDDDDGRKSTDVVEISDSDTEERIEKESDGMDTLEERSVGENYEDEDVEDCEVNTNTPLGDRKRKRVITSDSENDDEDNIPISILKNLKPVKQETSGLVDSQRQRRVSSRLRKQRVLEESFTSRSERLVGIPTTANAEDDETEEEEEEEEEESGGERDSLDGFIVADEISSEKSDETEGDDDAPKEESVTGYEEVMSRLRRDKKPEKLKWEYETDMLAAFGKDPELCMRAVCVLYRFQTEDEKVSRTSHVVNGRGFSKFDAERGTRIGQFLTDRDPEGDLTKSVEELESFEFDAVEICGELASRYSKQLFEIYNNREDPFFAAPPSP</sequence>
<reference evidence="2" key="1">
    <citation type="submission" date="2016-07" db="EMBL/GenBank/DDBJ databases">
        <title>De novo transcriptome assembly of four accessions of the metal hyperaccumulator plant Noccaea caerulescens.</title>
        <authorList>
            <person name="Blande D."/>
            <person name="Halimaa P."/>
            <person name="Tervahauta A.I."/>
            <person name="Aarts M.G."/>
            <person name="Karenlampi S.O."/>
        </authorList>
    </citation>
    <scope>NUCLEOTIDE SEQUENCE</scope>
</reference>
<protein>
    <submittedName>
        <fullName evidence="2">Uncharacterized protein</fullName>
    </submittedName>
</protein>
<dbReference type="PANTHER" id="PTHR34380:SF1">
    <property type="entry name" value="OS01G0221300 PROTEIN"/>
    <property type="match status" value="1"/>
</dbReference>
<feature type="region of interest" description="Disordered" evidence="1">
    <location>
        <begin position="23"/>
        <end position="219"/>
    </location>
</feature>
<evidence type="ECO:0000256" key="1">
    <source>
        <dbReference type="SAM" id="MobiDB-lite"/>
    </source>
</evidence>
<proteinExistence type="predicted"/>
<feature type="compositionally biased region" description="Acidic residues" evidence="1">
    <location>
        <begin position="63"/>
        <end position="73"/>
    </location>
</feature>